<dbReference type="Gene3D" id="1.20.58.390">
    <property type="entry name" value="Neurotransmitter-gated ion-channel transmembrane domain"/>
    <property type="match status" value="1"/>
</dbReference>
<evidence type="ECO:0000256" key="5">
    <source>
        <dbReference type="SAM" id="Phobius"/>
    </source>
</evidence>
<protein>
    <submittedName>
        <fullName evidence="8">Neurotransmitter-gated ion-channel ligand binding domain protein</fullName>
    </submittedName>
</protein>
<keyword evidence="3 5" id="KW-1133">Transmembrane helix</keyword>
<dbReference type="GO" id="GO:0004888">
    <property type="term" value="F:transmembrane signaling receptor activity"/>
    <property type="evidence" value="ECO:0007669"/>
    <property type="project" value="InterPro"/>
</dbReference>
<feature type="transmembrane region" description="Helical" evidence="5">
    <location>
        <begin position="285"/>
        <end position="307"/>
    </location>
</feature>
<evidence type="ECO:0000313" key="8">
    <source>
        <dbReference type="EMBL" id="QFG74579.1"/>
    </source>
</evidence>
<dbReference type="CDD" id="cd19051">
    <property type="entry name" value="LGIC_TM_cation"/>
    <property type="match status" value="1"/>
</dbReference>
<dbReference type="Pfam" id="PF02932">
    <property type="entry name" value="Neur_chan_memb"/>
    <property type="match status" value="1"/>
</dbReference>
<evidence type="ECO:0000256" key="1">
    <source>
        <dbReference type="ARBA" id="ARBA00004141"/>
    </source>
</evidence>
<dbReference type="PANTHER" id="PTHR18945">
    <property type="entry name" value="NEUROTRANSMITTER GATED ION CHANNEL"/>
    <property type="match status" value="1"/>
</dbReference>
<dbReference type="Pfam" id="PF02931">
    <property type="entry name" value="Neur_chan_LBD"/>
    <property type="match status" value="1"/>
</dbReference>
<dbReference type="SUPFAM" id="SSF90112">
    <property type="entry name" value="Neurotransmitter-gated ion-channel transmembrane pore"/>
    <property type="match status" value="1"/>
</dbReference>
<evidence type="ECO:0000256" key="4">
    <source>
        <dbReference type="ARBA" id="ARBA00023136"/>
    </source>
</evidence>
<dbReference type="PROSITE" id="PS00236">
    <property type="entry name" value="NEUROTR_ION_CHANNEL"/>
    <property type="match status" value="1"/>
</dbReference>
<name>A0A5J6VL22_9VIRU</name>
<dbReference type="InterPro" id="IPR006201">
    <property type="entry name" value="Neur_channel"/>
</dbReference>
<reference evidence="8" key="1">
    <citation type="journal article" date="2019" name="Philos. Trans. R. Soc. Lond., B, Biol. Sci.">
        <title>Targeted metagenomic recovery of four divergent viruses reveals shared and distinctive characteristics of giant viruses of marine eukaryotes.</title>
        <authorList>
            <person name="Needham D.M."/>
            <person name="Poirier C."/>
            <person name="Hehenberger E."/>
            <person name="Jimenez V."/>
            <person name="Swalwell J.E."/>
            <person name="Santoro A.E."/>
            <person name="Worden A.Z."/>
        </authorList>
    </citation>
    <scope>NUCLEOTIDE SEQUENCE</scope>
    <source>
        <strain evidence="8">MPacV-611</strain>
    </source>
</reference>
<dbReference type="InterPro" id="IPR006202">
    <property type="entry name" value="Neur_chan_lig-bd"/>
</dbReference>
<feature type="transmembrane region" description="Helical" evidence="5">
    <location>
        <begin position="227"/>
        <end position="250"/>
    </location>
</feature>
<keyword evidence="4 5" id="KW-0472">Membrane</keyword>
<feature type="transmembrane region" description="Helical" evidence="5">
    <location>
        <begin position="256"/>
        <end position="273"/>
    </location>
</feature>
<dbReference type="CDD" id="cd18989">
    <property type="entry name" value="LGIC_ECD_cation"/>
    <property type="match status" value="1"/>
</dbReference>
<dbReference type="SUPFAM" id="SSF63712">
    <property type="entry name" value="Nicotinic receptor ligand binding domain-like"/>
    <property type="match status" value="1"/>
</dbReference>
<dbReference type="GO" id="GO:0005230">
    <property type="term" value="F:extracellular ligand-gated monoatomic ion channel activity"/>
    <property type="evidence" value="ECO:0007669"/>
    <property type="project" value="InterPro"/>
</dbReference>
<dbReference type="InterPro" id="IPR038050">
    <property type="entry name" value="Neuro_actylchol_rec"/>
</dbReference>
<dbReference type="EMBL" id="MN448289">
    <property type="protein sequence ID" value="QFG74579.1"/>
    <property type="molecule type" value="Genomic_DNA"/>
</dbReference>
<dbReference type="Gene3D" id="2.70.170.10">
    <property type="entry name" value="Neurotransmitter-gated ion-channel ligand-binding domain"/>
    <property type="match status" value="1"/>
</dbReference>
<dbReference type="InterPro" id="IPR018000">
    <property type="entry name" value="Neurotransmitter_ion_chnl_CS"/>
</dbReference>
<evidence type="ECO:0000259" key="7">
    <source>
        <dbReference type="Pfam" id="PF02932"/>
    </source>
</evidence>
<dbReference type="PRINTS" id="PR00252">
    <property type="entry name" value="NRIONCHANNEL"/>
</dbReference>
<evidence type="ECO:0000259" key="6">
    <source>
        <dbReference type="Pfam" id="PF02931"/>
    </source>
</evidence>
<keyword evidence="2 5" id="KW-0812">Transmembrane</keyword>
<feature type="domain" description="Neurotransmitter-gated ion-channel transmembrane" evidence="7">
    <location>
        <begin position="231"/>
        <end position="311"/>
    </location>
</feature>
<accession>A0A5J6VL22</accession>
<evidence type="ECO:0000256" key="2">
    <source>
        <dbReference type="ARBA" id="ARBA00022692"/>
    </source>
</evidence>
<proteinExistence type="predicted"/>
<feature type="transmembrane region" description="Helical" evidence="5">
    <location>
        <begin position="365"/>
        <end position="384"/>
    </location>
</feature>
<organism evidence="8">
    <name type="scientific">Megaviridae environmental sample</name>
    <dbReference type="NCBI Taxonomy" id="1737588"/>
    <lineage>
        <taxon>Viruses</taxon>
        <taxon>Varidnaviria</taxon>
        <taxon>Bamfordvirae</taxon>
        <taxon>Nucleocytoviricota</taxon>
        <taxon>Megaviricetes</taxon>
        <taxon>Imitervirales</taxon>
        <taxon>Mimiviridae</taxon>
        <taxon>environmental samples</taxon>
    </lineage>
</organism>
<sequence length="385" mass="45647">MKILFFIFISFCKGDLVNLSNTSNLNSLKYSLLLKYDRDNIPKQTEPLDLSLQLELDSINDVSQLEGTVSYNIWLNYNWYDYQLKWDKQYYNIDKLTFNTEPNYETSIWIPDIELINHANFGFNLKYTRANVYSNGSISWLRPGTLKAICNFDLSKYPYDKQECFLKFKSIAYSKTDINLFTKNIILDYYKDNSEWELTNTDSYIYNSNFNNEIYYKFYLTRISSYYNINIIFPLFILGFLNIITVFIPINEGDRISFSITLLLSIIVFLSLVSDSIPKSRQVPFLSKLVISFIVYSFFSIIGIIFICRLNNYIKYFSDLETNQIDNKVVKYIYIFFGKLQLINNIEENDNVNNNLKKILKWSEVIYTILSILYFIIIILFLFIE</sequence>
<dbReference type="InterPro" id="IPR006029">
    <property type="entry name" value="Neurotrans-gated_channel_TM"/>
</dbReference>
<evidence type="ECO:0000256" key="3">
    <source>
        <dbReference type="ARBA" id="ARBA00022989"/>
    </source>
</evidence>
<dbReference type="InterPro" id="IPR036734">
    <property type="entry name" value="Neur_chan_lig-bd_sf"/>
</dbReference>
<feature type="domain" description="Neurotransmitter-gated ion-channel ligand-binding" evidence="6">
    <location>
        <begin position="30"/>
        <end position="222"/>
    </location>
</feature>
<comment type="subcellular location">
    <subcellularLocation>
        <location evidence="1">Membrane</location>
        <topology evidence="1">Multi-pass membrane protein</topology>
    </subcellularLocation>
</comment>
<dbReference type="GO" id="GO:0016020">
    <property type="term" value="C:membrane"/>
    <property type="evidence" value="ECO:0007669"/>
    <property type="project" value="UniProtKB-SubCell"/>
</dbReference>
<dbReference type="InterPro" id="IPR036719">
    <property type="entry name" value="Neuro-gated_channel_TM_sf"/>
</dbReference>